<feature type="transmembrane region" description="Helical" evidence="2">
    <location>
        <begin position="7"/>
        <end position="27"/>
    </location>
</feature>
<evidence type="ECO:0000259" key="3">
    <source>
        <dbReference type="Pfam" id="PF02517"/>
    </source>
</evidence>
<gene>
    <name evidence="4" type="ORF">BN1356_01082</name>
</gene>
<proteinExistence type="inferred from homology"/>
<dbReference type="PANTHER" id="PTHR35797:SF1">
    <property type="entry name" value="PROTEASE"/>
    <property type="match status" value="1"/>
</dbReference>
<feature type="transmembrane region" description="Helical" evidence="2">
    <location>
        <begin position="263"/>
        <end position="285"/>
    </location>
</feature>
<feature type="transmembrane region" description="Helical" evidence="2">
    <location>
        <begin position="33"/>
        <end position="55"/>
    </location>
</feature>
<dbReference type="InterPro" id="IPR042150">
    <property type="entry name" value="MmRce1-like"/>
</dbReference>
<keyword evidence="2" id="KW-0472">Membrane</keyword>
<comment type="similarity">
    <text evidence="1">Belongs to the UPF0177 family.</text>
</comment>
<organism evidence="4 5">
    <name type="scientific">Streptococcus varani</name>
    <dbReference type="NCBI Taxonomy" id="1608583"/>
    <lineage>
        <taxon>Bacteria</taxon>
        <taxon>Bacillati</taxon>
        <taxon>Bacillota</taxon>
        <taxon>Bacilli</taxon>
        <taxon>Lactobacillales</taxon>
        <taxon>Streptococcaceae</taxon>
        <taxon>Streptococcus</taxon>
    </lineage>
</organism>
<dbReference type="Pfam" id="PF02517">
    <property type="entry name" value="Rce1-like"/>
    <property type="match status" value="1"/>
</dbReference>
<dbReference type="EMBL" id="CTEN01000002">
    <property type="protein sequence ID" value="CQR24725.1"/>
    <property type="molecule type" value="Genomic_DNA"/>
</dbReference>
<feature type="transmembrane region" description="Helical" evidence="2">
    <location>
        <begin position="202"/>
        <end position="224"/>
    </location>
</feature>
<dbReference type="RefSeq" id="WP_093650342.1">
    <property type="nucleotide sequence ID" value="NZ_CTEN01000002.1"/>
</dbReference>
<evidence type="ECO:0000256" key="2">
    <source>
        <dbReference type="SAM" id="Phobius"/>
    </source>
</evidence>
<accession>A0A0E3WF22</accession>
<dbReference type="Proteomes" id="UP000198604">
    <property type="component" value="Unassembled WGS sequence"/>
</dbReference>
<keyword evidence="2" id="KW-1133">Transmembrane helix</keyword>
<feature type="transmembrane region" description="Helical" evidence="2">
    <location>
        <begin position="76"/>
        <end position="98"/>
    </location>
</feature>
<feature type="transmembrane region" description="Helical" evidence="2">
    <location>
        <begin position="231"/>
        <end position="251"/>
    </location>
</feature>
<protein>
    <submittedName>
        <fullName evidence="4">Metal-dependent membrane protease, CAAX amino terminal protease</fullName>
    </submittedName>
</protein>
<evidence type="ECO:0000256" key="1">
    <source>
        <dbReference type="ARBA" id="ARBA00009067"/>
    </source>
</evidence>
<dbReference type="GO" id="GO:0080120">
    <property type="term" value="P:CAAX-box protein maturation"/>
    <property type="evidence" value="ECO:0007669"/>
    <property type="project" value="UniProtKB-ARBA"/>
</dbReference>
<reference evidence="5" key="1">
    <citation type="submission" date="2015-03" db="EMBL/GenBank/DDBJ databases">
        <authorList>
            <person name="Urmite Genomes"/>
        </authorList>
    </citation>
    <scope>NUCLEOTIDE SEQUENCE [LARGE SCALE GENOMIC DNA]</scope>
    <source>
        <strain evidence="5">FF10</strain>
    </source>
</reference>
<name>A0A0E3WF22_9STRE</name>
<dbReference type="GO" id="GO:0006508">
    <property type="term" value="P:proteolysis"/>
    <property type="evidence" value="ECO:0007669"/>
    <property type="project" value="UniProtKB-KW"/>
</dbReference>
<dbReference type="STRING" id="1608583.BN1356_01082"/>
<evidence type="ECO:0000313" key="4">
    <source>
        <dbReference type="EMBL" id="CQR24725.1"/>
    </source>
</evidence>
<sequence>MKKVFPFIFLSFALAWGIWVTIWLMGIKLGQPIQQIGTIVAMWMPALAYFILKAVNPRSYRLGAGFRLAFKKNWKLFLLAMWGPTILTFIGVVLYFLVFREQFSLSFSPLGQMLAELGVKTPALPLEMIVLSQVLAAMTYGPVVNSFLAMGEEIGWRGFLFPTLREEFSPLHSHLLVGLIWSLWHLPINLQGYNFGLTYWAYPWWGILAMFFFCFSVGVLLSYMMEKTHTLWAPALLHGAVNASAGIGMLFQISSQQTRAMRIFGPSPVGLLAGLPFFFVAIWILSKERK</sequence>
<dbReference type="GO" id="GO:0004175">
    <property type="term" value="F:endopeptidase activity"/>
    <property type="evidence" value="ECO:0007669"/>
    <property type="project" value="UniProtKB-ARBA"/>
</dbReference>
<dbReference type="OrthoDB" id="9777755at2"/>
<dbReference type="InterPro" id="IPR003675">
    <property type="entry name" value="Rce1/LyrA-like_dom"/>
</dbReference>
<evidence type="ECO:0000313" key="5">
    <source>
        <dbReference type="Proteomes" id="UP000198604"/>
    </source>
</evidence>
<keyword evidence="5" id="KW-1185">Reference proteome</keyword>
<feature type="domain" description="CAAX prenyl protease 2/Lysostaphin resistance protein A-like" evidence="3">
    <location>
        <begin position="145"/>
        <end position="243"/>
    </location>
</feature>
<dbReference type="PANTHER" id="PTHR35797">
    <property type="entry name" value="PROTEASE-RELATED"/>
    <property type="match status" value="1"/>
</dbReference>
<keyword evidence="4" id="KW-0645">Protease</keyword>
<keyword evidence="4" id="KW-0378">Hydrolase</keyword>
<dbReference type="AlphaFoldDB" id="A0A0E3WF22"/>
<keyword evidence="2" id="KW-0812">Transmembrane</keyword>